<evidence type="ECO:0000313" key="2">
    <source>
        <dbReference type="EMBL" id="TBO59201.1"/>
    </source>
</evidence>
<evidence type="ECO:0000256" key="1">
    <source>
        <dbReference type="SAM" id="Phobius"/>
    </source>
</evidence>
<evidence type="ECO:0000313" key="3">
    <source>
        <dbReference type="Proteomes" id="UP000292452"/>
    </source>
</evidence>
<organism evidence="2 3">
    <name type="scientific">Streptomyces kasugaensis</name>
    <dbReference type="NCBI Taxonomy" id="1946"/>
    <lineage>
        <taxon>Bacteria</taxon>
        <taxon>Bacillati</taxon>
        <taxon>Actinomycetota</taxon>
        <taxon>Actinomycetes</taxon>
        <taxon>Kitasatosporales</taxon>
        <taxon>Streptomycetaceae</taxon>
        <taxon>Streptomyces</taxon>
    </lineage>
</organism>
<keyword evidence="3" id="KW-1185">Reference proteome</keyword>
<dbReference type="RefSeq" id="WP_052857693.1">
    <property type="nucleotide sequence ID" value="NZ_NDXL01000003.1"/>
</dbReference>
<proteinExistence type="predicted"/>
<dbReference type="GeneID" id="97375729"/>
<reference evidence="2 3" key="1">
    <citation type="submission" date="2019-02" db="EMBL/GenBank/DDBJ databases">
        <title>Draft Genome Sequence of Streptomyces sp. AM-2504, identified by 16S rRNA comparative analysis as a Streptomyces Kasugaensis strain.</title>
        <authorList>
            <person name="Napolioni V."/>
            <person name="Giuliodori A.M."/>
            <person name="Spurio R."/>
            <person name="Fabbretti A."/>
        </authorList>
    </citation>
    <scope>NUCLEOTIDE SEQUENCE [LARGE SCALE GENOMIC DNA]</scope>
    <source>
        <strain evidence="2 3">AM-2504</strain>
    </source>
</reference>
<dbReference type="Proteomes" id="UP000292452">
    <property type="component" value="Unassembled WGS sequence"/>
</dbReference>
<feature type="transmembrane region" description="Helical" evidence="1">
    <location>
        <begin position="63"/>
        <end position="83"/>
    </location>
</feature>
<dbReference type="OrthoDB" id="4310037at2"/>
<sequence>MTAHPEPDLVAADLAELRRRLDVRTAEVEGRLALIAQRSAQYERDADELHARVTQLESGRWPLPSLAALTGLAALLVTLWQAVAR</sequence>
<comment type="caution">
    <text evidence="2">The sequence shown here is derived from an EMBL/GenBank/DDBJ whole genome shotgun (WGS) entry which is preliminary data.</text>
</comment>
<dbReference type="AlphaFoldDB" id="A0A4V2JIN0"/>
<name>A0A4V2JIN0_STRKA</name>
<keyword evidence="1" id="KW-0812">Transmembrane</keyword>
<gene>
    <name evidence="2" type="ORF">EYS09_13450</name>
</gene>
<dbReference type="EMBL" id="SIXH01000093">
    <property type="protein sequence ID" value="TBO59201.1"/>
    <property type="molecule type" value="Genomic_DNA"/>
</dbReference>
<accession>A0A4V2JIN0</accession>
<protein>
    <submittedName>
        <fullName evidence="2">Uncharacterized protein</fullName>
    </submittedName>
</protein>
<keyword evidence="1" id="KW-1133">Transmembrane helix</keyword>
<keyword evidence="1" id="KW-0472">Membrane</keyword>